<dbReference type="InterPro" id="IPR001254">
    <property type="entry name" value="Trypsin_dom"/>
</dbReference>
<comment type="similarity">
    <text evidence="2">Belongs to the peptidase S1 family. CLIP subfamily.</text>
</comment>
<feature type="chain" id="PRO_5035849420" description="Peptidase S1 domain-containing protein" evidence="4">
    <location>
        <begin position="22"/>
        <end position="496"/>
    </location>
</feature>
<gene>
    <name evidence="6" type="ORF">APLA_LOCUS3654</name>
</gene>
<dbReference type="Proteomes" id="UP000494106">
    <property type="component" value="Unassembled WGS sequence"/>
</dbReference>
<dbReference type="GO" id="GO:0004252">
    <property type="term" value="F:serine-type endopeptidase activity"/>
    <property type="evidence" value="ECO:0007669"/>
    <property type="project" value="InterPro"/>
</dbReference>
<sequence>MKAKILITLCFALFFCVEVHAEGEQEVKRGLFPFMAFIYYPDETVVDATGARFLRGAVLIRPDWLVTSAVGPSILTNGPKGFPRKTLLARVGAIAIDANFTLNEDEDEQEREIIQIVRPYNHSATQWWHTDISLMKALLPFNMTSAVYYTTLNFRTEYIEKTCTILVFAKKYGNYTEERALMQVTVEMLPSSVLNCGHNFLQETMACAADSDENKYTVYDPNFCKGNSGGPLICEGEVMGIQTYIDNDCKQPHLYQVLSAWENFITCGTEDKCEEEQCSKLCDVANKDPPSAAISSKSMDEEKTTTQNSSSVVEVAASTFDTTTEIDDKPPTPTIIQQYSLTTDQVTSDQTTLEPVTVEQIITEHITAESISSYQTTEHTTVEQITPDQVSSDLNAVDPQSSTEQSPVYLVSASVKDTELKTWPKERKSETQEPENVNRKTKVEAQVLIQLSKHYELGYTSVAWRTVGDRAVKCEYLDHPSKIRCATGPPVTIYPS</sequence>
<dbReference type="EMBL" id="CADEBC010000346">
    <property type="protein sequence ID" value="CAB3228516.1"/>
    <property type="molecule type" value="Genomic_DNA"/>
</dbReference>
<dbReference type="PROSITE" id="PS50240">
    <property type="entry name" value="TRYPSIN_DOM"/>
    <property type="match status" value="1"/>
</dbReference>
<evidence type="ECO:0000256" key="4">
    <source>
        <dbReference type="SAM" id="SignalP"/>
    </source>
</evidence>
<feature type="signal peptide" evidence="4">
    <location>
        <begin position="1"/>
        <end position="21"/>
    </location>
</feature>
<dbReference type="PANTHER" id="PTHR24256">
    <property type="entry name" value="TRYPTASE-RELATED"/>
    <property type="match status" value="1"/>
</dbReference>
<dbReference type="InterPro" id="IPR043504">
    <property type="entry name" value="Peptidase_S1_PA_chymotrypsin"/>
</dbReference>
<evidence type="ECO:0000259" key="5">
    <source>
        <dbReference type="PROSITE" id="PS50240"/>
    </source>
</evidence>
<evidence type="ECO:0000256" key="3">
    <source>
        <dbReference type="SAM" id="MobiDB-lite"/>
    </source>
</evidence>
<evidence type="ECO:0000313" key="7">
    <source>
        <dbReference type="Proteomes" id="UP000494106"/>
    </source>
</evidence>
<dbReference type="AlphaFoldDB" id="A0A8S0Z784"/>
<feature type="domain" description="Peptidase S1" evidence="5">
    <location>
        <begin position="20"/>
        <end position="270"/>
    </location>
</feature>
<dbReference type="SUPFAM" id="SSF50494">
    <property type="entry name" value="Trypsin-like serine proteases"/>
    <property type="match status" value="1"/>
</dbReference>
<name>A0A8S0Z784_ARCPL</name>
<evidence type="ECO:0000256" key="1">
    <source>
        <dbReference type="ARBA" id="ARBA00023157"/>
    </source>
</evidence>
<dbReference type="OrthoDB" id="7448293at2759"/>
<dbReference type="Gene3D" id="2.40.10.10">
    <property type="entry name" value="Trypsin-like serine proteases"/>
    <property type="match status" value="2"/>
</dbReference>
<dbReference type="GO" id="GO:0006508">
    <property type="term" value="P:proteolysis"/>
    <property type="evidence" value="ECO:0007669"/>
    <property type="project" value="InterPro"/>
</dbReference>
<dbReference type="SMART" id="SM00020">
    <property type="entry name" value="Tryp_SPc"/>
    <property type="match status" value="1"/>
</dbReference>
<dbReference type="InterPro" id="IPR051487">
    <property type="entry name" value="Ser/Thr_Proteases_Immune/Dev"/>
</dbReference>
<evidence type="ECO:0000256" key="2">
    <source>
        <dbReference type="ARBA" id="ARBA00024195"/>
    </source>
</evidence>
<proteinExistence type="inferred from homology"/>
<dbReference type="InterPro" id="IPR009003">
    <property type="entry name" value="Peptidase_S1_PA"/>
</dbReference>
<reference evidence="6 7" key="1">
    <citation type="submission" date="2020-04" db="EMBL/GenBank/DDBJ databases">
        <authorList>
            <person name="Wallbank WR R."/>
            <person name="Pardo Diaz C."/>
            <person name="Kozak K."/>
            <person name="Martin S."/>
            <person name="Jiggins C."/>
            <person name="Moest M."/>
            <person name="Warren A I."/>
            <person name="Byers J.R.P. K."/>
            <person name="Montejo-Kovacevich G."/>
            <person name="Yen C E."/>
        </authorList>
    </citation>
    <scope>NUCLEOTIDE SEQUENCE [LARGE SCALE GENOMIC DNA]</scope>
</reference>
<dbReference type="Pfam" id="PF00089">
    <property type="entry name" value="Trypsin"/>
    <property type="match status" value="1"/>
</dbReference>
<keyword evidence="7" id="KW-1185">Reference proteome</keyword>
<protein>
    <recommendedName>
        <fullName evidence="5">Peptidase S1 domain-containing protein</fullName>
    </recommendedName>
</protein>
<comment type="caution">
    <text evidence="6">The sequence shown here is derived from an EMBL/GenBank/DDBJ whole genome shotgun (WGS) entry which is preliminary data.</text>
</comment>
<feature type="region of interest" description="Disordered" evidence="3">
    <location>
        <begin position="289"/>
        <end position="310"/>
    </location>
</feature>
<keyword evidence="1" id="KW-1015">Disulfide bond</keyword>
<keyword evidence="4" id="KW-0732">Signal</keyword>
<organism evidence="6 7">
    <name type="scientific">Arctia plantaginis</name>
    <name type="common">Wood tiger moth</name>
    <name type="synonym">Phalaena plantaginis</name>
    <dbReference type="NCBI Taxonomy" id="874455"/>
    <lineage>
        <taxon>Eukaryota</taxon>
        <taxon>Metazoa</taxon>
        <taxon>Ecdysozoa</taxon>
        <taxon>Arthropoda</taxon>
        <taxon>Hexapoda</taxon>
        <taxon>Insecta</taxon>
        <taxon>Pterygota</taxon>
        <taxon>Neoptera</taxon>
        <taxon>Endopterygota</taxon>
        <taxon>Lepidoptera</taxon>
        <taxon>Glossata</taxon>
        <taxon>Ditrysia</taxon>
        <taxon>Noctuoidea</taxon>
        <taxon>Erebidae</taxon>
        <taxon>Arctiinae</taxon>
        <taxon>Arctia</taxon>
    </lineage>
</organism>
<accession>A0A8S0Z784</accession>
<evidence type="ECO:0000313" key="6">
    <source>
        <dbReference type="EMBL" id="CAB3228516.1"/>
    </source>
</evidence>